<proteinExistence type="inferred from homology"/>
<keyword evidence="4" id="KW-0186">Copper</keyword>
<dbReference type="InterPro" id="IPR011707">
    <property type="entry name" value="Cu-oxidase-like_N"/>
</dbReference>
<feature type="signal peptide" evidence="5">
    <location>
        <begin position="1"/>
        <end position="22"/>
    </location>
</feature>
<dbReference type="PANTHER" id="PTHR11709">
    <property type="entry name" value="MULTI-COPPER OXIDASE"/>
    <property type="match status" value="1"/>
</dbReference>
<keyword evidence="2" id="KW-0479">Metal-binding</keyword>
<dbReference type="GO" id="GO:0005507">
    <property type="term" value="F:copper ion binding"/>
    <property type="evidence" value="ECO:0007669"/>
    <property type="project" value="InterPro"/>
</dbReference>
<evidence type="ECO:0000313" key="9">
    <source>
        <dbReference type="EMBL" id="KAK6344394.1"/>
    </source>
</evidence>
<name>A0AAV9UN08_9PEZI</name>
<organism evidence="9 10">
    <name type="scientific">Orbilia brochopaga</name>
    <dbReference type="NCBI Taxonomy" id="3140254"/>
    <lineage>
        <taxon>Eukaryota</taxon>
        <taxon>Fungi</taxon>
        <taxon>Dikarya</taxon>
        <taxon>Ascomycota</taxon>
        <taxon>Pezizomycotina</taxon>
        <taxon>Orbiliomycetes</taxon>
        <taxon>Orbiliales</taxon>
        <taxon>Orbiliaceae</taxon>
        <taxon>Orbilia</taxon>
    </lineage>
</organism>
<evidence type="ECO:0000259" key="7">
    <source>
        <dbReference type="Pfam" id="PF07731"/>
    </source>
</evidence>
<keyword evidence="3" id="KW-0560">Oxidoreductase</keyword>
<accession>A0AAV9UN08</accession>
<dbReference type="InterPro" id="IPR011706">
    <property type="entry name" value="Cu-oxidase_C"/>
</dbReference>
<feature type="domain" description="Plastocyanin-like" evidence="8">
    <location>
        <begin position="105"/>
        <end position="216"/>
    </location>
</feature>
<keyword evidence="5" id="KW-0732">Signal</keyword>
<dbReference type="EMBL" id="JAVHNQ010000006">
    <property type="protein sequence ID" value="KAK6344394.1"/>
    <property type="molecule type" value="Genomic_DNA"/>
</dbReference>
<evidence type="ECO:0000256" key="4">
    <source>
        <dbReference type="ARBA" id="ARBA00023008"/>
    </source>
</evidence>
<gene>
    <name evidence="9" type="ORF">TWF696_008030</name>
</gene>
<evidence type="ECO:0000259" key="6">
    <source>
        <dbReference type="Pfam" id="PF00394"/>
    </source>
</evidence>
<evidence type="ECO:0000256" key="1">
    <source>
        <dbReference type="ARBA" id="ARBA00010609"/>
    </source>
</evidence>
<dbReference type="InterPro" id="IPR002355">
    <property type="entry name" value="Cu_oxidase_Cu_BS"/>
</dbReference>
<dbReference type="Pfam" id="PF07731">
    <property type="entry name" value="Cu-oxidase_2"/>
    <property type="match status" value="1"/>
</dbReference>
<evidence type="ECO:0008006" key="11">
    <source>
        <dbReference type="Google" id="ProtNLM"/>
    </source>
</evidence>
<sequence>MLLYNALWGLLATAITISAAPAKINERSPLDAGELLPRGGHGGHPQDNNDPAWLLCGVDNRKDRSRWENRKWRRGYDLRSDYEDLSQIPDTGVVRRYELVLSNKVIAPDGYAVNKMVVNGQYPGPKLEGCWGDIFEITVYNRLSNHNGTAIHWHGVQQLGTNHMDGAAGVAQCPIPPGGKMIYRFRANQYGTSWYHSHFALQYTDGVVGPIVIHGPTAGNYYKEYTLMLTDWFHTSGFTLFWSEVFGRPPFPESKLLNGKWKFPCDSQDPNCHPKEGGLHTIKFEPGKRYKIRIVNMSTVFMYNFWLQGHDFTVVQADFVPIRPFRARSLNIAIAQRYDIIVEANANTTTQKNFWINMQTCGTAACTNAGTGIIQYEDKSKHKSKHKPIELPPPDTDCVNLSLTCQDPPKELLEPILQRTVPPPPPDLLKELYPSFNSWPDVDVPFGQSAGHKWSLGTDTFFVNWSQPTYSYLGLEGPSSRRGRHPRPQLPDSYQPITLNTPGQWVYLVIIANFAQAHPGKLPIPVDHPIHLHGHDFVILAQVTGAQYDPHNPPEFDTTNPARRDTATLPGSGYLVIGFQAKNPGAWLVHCHIAFHSSAGLSMQVLELPDQIIPTIQKNDWRYPDRYKDQCRAWRKAWDKNPAKNDTLHDSGA</sequence>
<dbReference type="AlphaFoldDB" id="A0AAV9UN08"/>
<dbReference type="InterPro" id="IPR008972">
    <property type="entry name" value="Cupredoxin"/>
</dbReference>
<dbReference type="Gene3D" id="2.60.40.420">
    <property type="entry name" value="Cupredoxins - blue copper proteins"/>
    <property type="match status" value="3"/>
</dbReference>
<feature type="domain" description="Plastocyanin-like" evidence="7">
    <location>
        <begin position="485"/>
        <end position="610"/>
    </location>
</feature>
<comment type="similarity">
    <text evidence="1">Belongs to the multicopper oxidase family.</text>
</comment>
<dbReference type="CDD" id="cd13901">
    <property type="entry name" value="CuRO_3_MaLCC_like"/>
    <property type="match status" value="1"/>
</dbReference>
<dbReference type="InterPro" id="IPR001117">
    <property type="entry name" value="Cu-oxidase_2nd"/>
</dbReference>
<keyword evidence="10" id="KW-1185">Reference proteome</keyword>
<evidence type="ECO:0000256" key="5">
    <source>
        <dbReference type="SAM" id="SignalP"/>
    </source>
</evidence>
<dbReference type="FunFam" id="2.60.40.420:FF:000021">
    <property type="entry name" value="Extracellular dihydrogeodin oxidase/laccase"/>
    <property type="match status" value="1"/>
</dbReference>
<dbReference type="CDD" id="cd13854">
    <property type="entry name" value="CuRO_1_MaLCC_like"/>
    <property type="match status" value="1"/>
</dbReference>
<evidence type="ECO:0000259" key="8">
    <source>
        <dbReference type="Pfam" id="PF07732"/>
    </source>
</evidence>
<reference evidence="9 10" key="1">
    <citation type="submission" date="2019-10" db="EMBL/GenBank/DDBJ databases">
        <authorList>
            <person name="Palmer J.M."/>
        </authorList>
    </citation>
    <scope>NUCLEOTIDE SEQUENCE [LARGE SCALE GENOMIC DNA]</scope>
    <source>
        <strain evidence="9 10">TWF696</strain>
    </source>
</reference>
<evidence type="ECO:0000256" key="2">
    <source>
        <dbReference type="ARBA" id="ARBA00022723"/>
    </source>
</evidence>
<protein>
    <recommendedName>
        <fullName evidence="11">Laccase</fullName>
    </recommendedName>
</protein>
<dbReference type="InterPro" id="IPR045087">
    <property type="entry name" value="Cu-oxidase_fam"/>
</dbReference>
<feature type="domain" description="Plastocyanin-like" evidence="6">
    <location>
        <begin position="224"/>
        <end position="377"/>
    </location>
</feature>
<dbReference type="Proteomes" id="UP001375240">
    <property type="component" value="Unassembled WGS sequence"/>
</dbReference>
<comment type="caution">
    <text evidence="9">The sequence shown here is derived from an EMBL/GenBank/DDBJ whole genome shotgun (WGS) entry which is preliminary data.</text>
</comment>
<dbReference type="PROSITE" id="PS00080">
    <property type="entry name" value="MULTICOPPER_OXIDASE2"/>
    <property type="match status" value="1"/>
</dbReference>
<dbReference type="SUPFAM" id="SSF49503">
    <property type="entry name" value="Cupredoxins"/>
    <property type="match status" value="3"/>
</dbReference>
<dbReference type="Pfam" id="PF00394">
    <property type="entry name" value="Cu-oxidase"/>
    <property type="match status" value="1"/>
</dbReference>
<dbReference type="GO" id="GO:0016491">
    <property type="term" value="F:oxidoreductase activity"/>
    <property type="evidence" value="ECO:0007669"/>
    <property type="project" value="UniProtKB-KW"/>
</dbReference>
<evidence type="ECO:0000256" key="3">
    <source>
        <dbReference type="ARBA" id="ARBA00023002"/>
    </source>
</evidence>
<dbReference type="Pfam" id="PF07732">
    <property type="entry name" value="Cu-oxidase_3"/>
    <property type="match status" value="1"/>
</dbReference>
<evidence type="ECO:0000313" key="10">
    <source>
        <dbReference type="Proteomes" id="UP001375240"/>
    </source>
</evidence>
<dbReference type="PANTHER" id="PTHR11709:SF71">
    <property type="entry name" value="OXIDOREDUCTASE TPCJ"/>
    <property type="match status" value="1"/>
</dbReference>
<feature type="chain" id="PRO_5043463087" description="Laccase" evidence="5">
    <location>
        <begin position="23"/>
        <end position="653"/>
    </location>
</feature>